<dbReference type="EMBL" id="AXUP01000462">
    <property type="protein sequence ID" value="ESW36929.1"/>
    <property type="molecule type" value="Genomic_DNA"/>
</dbReference>
<organism evidence="1 2">
    <name type="scientific">Pseudomonas taiwanensis SJ9</name>
    <dbReference type="NCBI Taxonomy" id="1388762"/>
    <lineage>
        <taxon>Bacteria</taxon>
        <taxon>Pseudomonadati</taxon>
        <taxon>Pseudomonadota</taxon>
        <taxon>Gammaproteobacteria</taxon>
        <taxon>Pseudomonadales</taxon>
        <taxon>Pseudomonadaceae</taxon>
        <taxon>Pseudomonas</taxon>
    </lineage>
</organism>
<accession>V7D3Q6</accession>
<proteinExistence type="predicted"/>
<name>V7D3Q6_9PSED</name>
<evidence type="ECO:0000313" key="2">
    <source>
        <dbReference type="Proteomes" id="UP000018511"/>
    </source>
</evidence>
<protein>
    <submittedName>
        <fullName evidence="1">Uncharacterized protein</fullName>
    </submittedName>
</protein>
<sequence>MAGLWIWLILPGLSLTLGRDMRNRGQIFWEWADPDLHFRNFDERMADGSLINIQVRVSKANQTQLFLGIYAQDGELLLEEGYLDCKDQTMTTAMTWALQRAYSWMTTGKLSDR</sequence>
<evidence type="ECO:0000313" key="1">
    <source>
        <dbReference type="EMBL" id="ESW36929.1"/>
    </source>
</evidence>
<gene>
    <name evidence="1" type="ORF">O164_26115</name>
</gene>
<comment type="caution">
    <text evidence="1">The sequence shown here is derived from an EMBL/GenBank/DDBJ whole genome shotgun (WGS) entry which is preliminary data.</text>
</comment>
<dbReference type="Proteomes" id="UP000018511">
    <property type="component" value="Unassembled WGS sequence"/>
</dbReference>
<reference evidence="1 2" key="1">
    <citation type="submission" date="2013-10" db="EMBL/GenBank/DDBJ databases">
        <title>Whole Genome Shotgun Sequence of Pseudomonas taiwanensis SJ9.</title>
        <authorList>
            <person name="Hong S.-J."/>
            <person name="Shin J.-H."/>
        </authorList>
    </citation>
    <scope>NUCLEOTIDE SEQUENCE [LARGE SCALE GENOMIC DNA]</scope>
    <source>
        <strain evidence="1 2">SJ9</strain>
    </source>
</reference>
<dbReference type="AlphaFoldDB" id="V7D3Q6"/>